<evidence type="ECO:0000256" key="1">
    <source>
        <dbReference type="SAM" id="SignalP"/>
    </source>
</evidence>
<comment type="caution">
    <text evidence="2">The sequence shown here is derived from an EMBL/GenBank/DDBJ whole genome shotgun (WGS) entry which is preliminary data.</text>
</comment>
<dbReference type="Gene3D" id="2.40.40.10">
    <property type="entry name" value="RlpA-like domain"/>
    <property type="match status" value="1"/>
</dbReference>
<keyword evidence="1" id="KW-0732">Signal</keyword>
<organism evidence="2 3">
    <name type="scientific">Penicillium canescens</name>
    <dbReference type="NCBI Taxonomy" id="5083"/>
    <lineage>
        <taxon>Eukaryota</taxon>
        <taxon>Fungi</taxon>
        <taxon>Dikarya</taxon>
        <taxon>Ascomycota</taxon>
        <taxon>Pezizomycotina</taxon>
        <taxon>Eurotiomycetes</taxon>
        <taxon>Eurotiomycetidae</taxon>
        <taxon>Eurotiales</taxon>
        <taxon>Aspergillaceae</taxon>
        <taxon>Penicillium</taxon>
    </lineage>
</organism>
<dbReference type="SUPFAM" id="SSF50685">
    <property type="entry name" value="Barwin-like endoglucanases"/>
    <property type="match status" value="1"/>
</dbReference>
<feature type="chain" id="PRO_5042016220" evidence="1">
    <location>
        <begin position="20"/>
        <end position="270"/>
    </location>
</feature>
<feature type="signal peptide" evidence="1">
    <location>
        <begin position="1"/>
        <end position="19"/>
    </location>
</feature>
<dbReference type="Proteomes" id="UP001219568">
    <property type="component" value="Unassembled WGS sequence"/>
</dbReference>
<dbReference type="EMBL" id="JAQJZL010000005">
    <property type="protein sequence ID" value="KAJ6041490.1"/>
    <property type="molecule type" value="Genomic_DNA"/>
</dbReference>
<name>A0AAD6N8J5_PENCN</name>
<sequence>MSFRSSVTASLLAQLGVVARSTIDSGNGFVTYYYDVEQVNACGTTFESQNQGGVMCSSLIPLSLNQINTNHLVAMNSTQLRQDPAKYCGKQVIVSVNGKPSTMQLFIGDGCERCSVGSSSTRIWNAEGAPGLDFSYTVLDELAGGNACSLGHLAISWEITDTTINDIVNSSSGVSLPSVSKQPGYTTASASPRCSAPLLAPSRVQIGANTTISSATACTDNVWKRDGNVLEQCIGTTWTPRETCFAGWRCRGGSNPYCTPGYVGKGVTLL</sequence>
<dbReference type="AlphaFoldDB" id="A0AAD6N8J5"/>
<proteinExistence type="predicted"/>
<accession>A0AAD6N8J5</accession>
<dbReference type="CDD" id="cd22191">
    <property type="entry name" value="DPBB_RlpA_EXP_N-like"/>
    <property type="match status" value="1"/>
</dbReference>
<evidence type="ECO:0000313" key="3">
    <source>
        <dbReference type="Proteomes" id="UP001219568"/>
    </source>
</evidence>
<protein>
    <submittedName>
        <fullName evidence="2">Uncharacterized protein</fullName>
    </submittedName>
</protein>
<reference evidence="2" key="1">
    <citation type="journal article" date="2023" name="IMA Fungus">
        <title>Comparative genomic study of the Penicillium genus elucidates a diverse pangenome and 15 lateral gene transfer events.</title>
        <authorList>
            <person name="Petersen C."/>
            <person name="Sorensen T."/>
            <person name="Nielsen M.R."/>
            <person name="Sondergaard T.E."/>
            <person name="Sorensen J.L."/>
            <person name="Fitzpatrick D.A."/>
            <person name="Frisvad J.C."/>
            <person name="Nielsen K.L."/>
        </authorList>
    </citation>
    <scope>NUCLEOTIDE SEQUENCE</scope>
    <source>
        <strain evidence="2">IBT 15450</strain>
    </source>
</reference>
<evidence type="ECO:0000313" key="2">
    <source>
        <dbReference type="EMBL" id="KAJ6041490.1"/>
    </source>
</evidence>
<dbReference type="InterPro" id="IPR036908">
    <property type="entry name" value="RlpA-like_sf"/>
</dbReference>
<reference evidence="2" key="2">
    <citation type="submission" date="2023-01" db="EMBL/GenBank/DDBJ databases">
        <authorList>
            <person name="Petersen C."/>
        </authorList>
    </citation>
    <scope>NUCLEOTIDE SEQUENCE</scope>
    <source>
        <strain evidence="2">IBT 15450</strain>
    </source>
</reference>
<gene>
    <name evidence="2" type="ORF">N7460_006880</name>
</gene>
<keyword evidence="3" id="KW-1185">Reference proteome</keyword>